<accession>A0ABM1LE30</accession>
<keyword evidence="2" id="KW-0732">Signal</keyword>
<gene>
    <name evidence="4" type="primary">PIANP</name>
</gene>
<reference evidence="4" key="1">
    <citation type="submission" date="2025-08" db="UniProtKB">
        <authorList>
            <consortium name="RefSeq"/>
        </authorList>
    </citation>
    <scope>IDENTIFICATION</scope>
</reference>
<dbReference type="InterPro" id="IPR039628">
    <property type="entry name" value="PIANP"/>
</dbReference>
<feature type="signal peptide" evidence="2">
    <location>
        <begin position="1"/>
        <end position="30"/>
    </location>
</feature>
<dbReference type="PANTHER" id="PTHR32023:SF2">
    <property type="entry name" value="PILR ALPHA-ASSOCIATED NEURAL PROTEIN"/>
    <property type="match status" value="1"/>
</dbReference>
<dbReference type="RefSeq" id="XP_015284217.1">
    <property type="nucleotide sequence ID" value="XM_015428731.1"/>
</dbReference>
<organism evidence="3 4">
    <name type="scientific">Gekko japonicus</name>
    <name type="common">Schlegel's Japanese gecko</name>
    <dbReference type="NCBI Taxonomy" id="146911"/>
    <lineage>
        <taxon>Eukaryota</taxon>
        <taxon>Metazoa</taxon>
        <taxon>Chordata</taxon>
        <taxon>Craniata</taxon>
        <taxon>Vertebrata</taxon>
        <taxon>Euteleostomi</taxon>
        <taxon>Lepidosauria</taxon>
        <taxon>Squamata</taxon>
        <taxon>Bifurcata</taxon>
        <taxon>Gekkota</taxon>
        <taxon>Gekkonidae</taxon>
        <taxon>Gekkoninae</taxon>
        <taxon>Gekko</taxon>
    </lineage>
</organism>
<feature type="region of interest" description="Disordered" evidence="1">
    <location>
        <begin position="50"/>
        <end position="111"/>
    </location>
</feature>
<evidence type="ECO:0000313" key="3">
    <source>
        <dbReference type="Proteomes" id="UP000694871"/>
    </source>
</evidence>
<protein>
    <submittedName>
        <fullName evidence="4">PILR alpha-associated neural protein</fullName>
    </submittedName>
</protein>
<feature type="non-terminal residue" evidence="4">
    <location>
        <position position="189"/>
    </location>
</feature>
<feature type="chain" id="PRO_5046804953" evidence="2">
    <location>
        <begin position="31"/>
        <end position="189"/>
    </location>
</feature>
<proteinExistence type="predicted"/>
<evidence type="ECO:0000256" key="2">
    <source>
        <dbReference type="SAM" id="SignalP"/>
    </source>
</evidence>
<evidence type="ECO:0000256" key="1">
    <source>
        <dbReference type="SAM" id="MobiDB-lite"/>
    </source>
</evidence>
<dbReference type="Proteomes" id="UP000694871">
    <property type="component" value="Unplaced"/>
</dbReference>
<dbReference type="GeneID" id="107125287"/>
<keyword evidence="3" id="KW-1185">Reference proteome</keyword>
<dbReference type="PANTHER" id="PTHR32023">
    <property type="entry name" value="PILR ALPHA-ASSOCIATED NEURAL PROTEIN"/>
    <property type="match status" value="1"/>
</dbReference>
<name>A0ABM1LE30_GEKJA</name>
<sequence length="189" mass="20415">TVMLPLVSCFRLLQMWPFLLLASMVPPHSAWSLRPRGLLATRPLCSHRNPSAPRSVCLWGKTPPPERGSRAPSLRQRSPIPKGAERRGVARLRRQAQGSRPATPSGLEDGLSSSQYPWAIVWGPTISVEDGGDPNSANPGLPPLGYTFVSSSGMATAQPNSHSLLQNEGLNLRQTPATLRPFLFGPPGE</sequence>
<evidence type="ECO:0000313" key="4">
    <source>
        <dbReference type="RefSeq" id="XP_015284217.1"/>
    </source>
</evidence>
<feature type="non-terminal residue" evidence="4">
    <location>
        <position position="1"/>
    </location>
</feature>